<keyword evidence="2" id="KW-0732">Signal</keyword>
<feature type="compositionally biased region" description="Low complexity" evidence="1">
    <location>
        <begin position="407"/>
        <end position="425"/>
    </location>
</feature>
<gene>
    <name evidence="3" type="ORF">CBER1_03531</name>
</gene>
<feature type="region of interest" description="Disordered" evidence="1">
    <location>
        <begin position="403"/>
        <end position="441"/>
    </location>
</feature>
<evidence type="ECO:0000313" key="4">
    <source>
        <dbReference type="Proteomes" id="UP000237631"/>
    </source>
</evidence>
<comment type="caution">
    <text evidence="3">The sequence shown here is derived from an EMBL/GenBank/DDBJ whole genome shotgun (WGS) entry which is preliminary data.</text>
</comment>
<organism evidence="3 4">
    <name type="scientific">Cercospora berteroae</name>
    <dbReference type="NCBI Taxonomy" id="357750"/>
    <lineage>
        <taxon>Eukaryota</taxon>
        <taxon>Fungi</taxon>
        <taxon>Dikarya</taxon>
        <taxon>Ascomycota</taxon>
        <taxon>Pezizomycotina</taxon>
        <taxon>Dothideomycetes</taxon>
        <taxon>Dothideomycetidae</taxon>
        <taxon>Mycosphaerellales</taxon>
        <taxon>Mycosphaerellaceae</taxon>
        <taxon>Cercospora</taxon>
    </lineage>
</organism>
<accession>A0A2S6CFT4</accession>
<feature type="chain" id="PRO_5015406153" evidence="2">
    <location>
        <begin position="24"/>
        <end position="909"/>
    </location>
</feature>
<reference evidence="4" key="1">
    <citation type="journal article" date="2017" name="bioRxiv">
        <title>Conservation of a gene cluster reveals novel cercosporin biosynthetic mechanisms and extends production to the genus Colletotrichum.</title>
        <authorList>
            <person name="de Jonge R."/>
            <person name="Ebert M.K."/>
            <person name="Huitt-Roehl C.R."/>
            <person name="Pal P."/>
            <person name="Suttle J.C."/>
            <person name="Spanner R.E."/>
            <person name="Neubauer J.D."/>
            <person name="Jurick W.M.II."/>
            <person name="Stott K.A."/>
            <person name="Secor G.A."/>
            <person name="Thomma B.P.H.J."/>
            <person name="Van de Peer Y."/>
            <person name="Townsend C.A."/>
            <person name="Bolton M.D."/>
        </authorList>
    </citation>
    <scope>NUCLEOTIDE SEQUENCE [LARGE SCALE GENOMIC DNA]</scope>
    <source>
        <strain evidence="4">CBS538.71</strain>
    </source>
</reference>
<proteinExistence type="predicted"/>
<dbReference type="OrthoDB" id="3637774at2759"/>
<keyword evidence="4" id="KW-1185">Reference proteome</keyword>
<sequence>MVSFWGLGLLGTSLLALLSPTVAGSLNSFDDPSLPDDRPVDASVNAKLPPGFPTDVPASTTFTLPPTAEAILPAGVSGGLGASATLSLEPAVRTEPGNRRISPYVKDIPGSPVTTGTPEICTPMTCTQSYFNQDVVLTNSCNFIYESTSWRCSKSIAYTSKCLDYAKPLTDCLYYGTSVSVGSWVEPGPFAIFGGGGKTLYDTVTPRVTLHCVPPPSPSASPPCTSWCSYSTKLPPNDISICSEDKKLGCFRTTSTCVESLPACLYKMYDSAGRIMCVPPTMPAGGCSTATYYSPSAVHSGITDYLTTSVCSYPGQSMASCFIYNTIGKLECIAFSKATEVPSTVISTTVPATTAPSSASITKALSCAYGTTTFPFTWKVCSGPSCATSSSTATQCKEIVTSRTHSESWSPPSSSSSSSQAPSISTDPTRTQSATVTPTFRPDNQKFDIFLDEPTKGFLSRLAATYCQGQWCENALIHSEIMTHLHLNGFTADRIRGWNLDNTNEYVLEDNNATEWWATNAMADYVAQEYTHNRPLSNTITIDEMLQGLESEKLAEYNEDESPTTSTATVPEAPTLTPACQLSSGEPMASADVVALASALEWRFGQMAMKPKPTLSCVNFVLDVARLGCLCNMSTTTGTFSHSTRTYTTTERGSASVVTDVCGGYTTWPKISTRSLTPNPTISPIPIETMRCETAEVGWLSPSYDKCANAFCSAAVIGQWYARDPQMHGKLRWRCPIPGTETYPRNRGLVFLIHFEDRACPSGRPHDVEFENEETTDYDISDETCMETFTRLKSCKFAMKKDGKYYFTGGGVYSECLWWRAYWPGREHDTPGLEKVAGEIDEFQMNLTRYADEEYWRLTDAEQHWANGTARLASDGSINLRNSTRDDATSTDLVTFTKASAENDMSQRE</sequence>
<dbReference type="EMBL" id="PNEN01000451">
    <property type="protein sequence ID" value="PPJ58606.1"/>
    <property type="molecule type" value="Genomic_DNA"/>
</dbReference>
<feature type="signal peptide" evidence="2">
    <location>
        <begin position="1"/>
        <end position="23"/>
    </location>
</feature>
<feature type="compositionally biased region" description="Polar residues" evidence="1">
    <location>
        <begin position="426"/>
        <end position="438"/>
    </location>
</feature>
<evidence type="ECO:0000256" key="2">
    <source>
        <dbReference type="SAM" id="SignalP"/>
    </source>
</evidence>
<dbReference type="AlphaFoldDB" id="A0A2S6CFT4"/>
<dbReference type="Proteomes" id="UP000237631">
    <property type="component" value="Unassembled WGS sequence"/>
</dbReference>
<protein>
    <submittedName>
        <fullName evidence="3">Uncharacterized protein</fullName>
    </submittedName>
</protein>
<name>A0A2S6CFT4_9PEZI</name>
<evidence type="ECO:0000256" key="1">
    <source>
        <dbReference type="SAM" id="MobiDB-lite"/>
    </source>
</evidence>
<evidence type="ECO:0000313" key="3">
    <source>
        <dbReference type="EMBL" id="PPJ58606.1"/>
    </source>
</evidence>